<keyword evidence="3" id="KW-0813">Transport</keyword>
<feature type="domain" description="Multidrug resistance protein MdtA-like C-terminal permuted SH3" evidence="7">
    <location>
        <begin position="299"/>
        <end position="351"/>
    </location>
</feature>
<dbReference type="Proteomes" id="UP000253606">
    <property type="component" value="Chromosome"/>
</dbReference>
<evidence type="ECO:0000259" key="7">
    <source>
        <dbReference type="Pfam" id="PF25967"/>
    </source>
</evidence>
<dbReference type="Pfam" id="PF25967">
    <property type="entry name" value="RND-MFP_C"/>
    <property type="match status" value="1"/>
</dbReference>
<feature type="domain" description="Multidrug resistance protein MdtA-like alpha-helical hairpin" evidence="4">
    <location>
        <begin position="106"/>
        <end position="165"/>
    </location>
</feature>
<accession>A0A2Z5FU12</accession>
<evidence type="ECO:0000256" key="3">
    <source>
        <dbReference type="ARBA" id="ARBA00022448"/>
    </source>
</evidence>
<dbReference type="PANTHER" id="PTHR30469:SF37">
    <property type="entry name" value="RAGD PROTEIN"/>
    <property type="match status" value="1"/>
</dbReference>
<evidence type="ECO:0000259" key="4">
    <source>
        <dbReference type="Pfam" id="PF25876"/>
    </source>
</evidence>
<dbReference type="SUPFAM" id="SSF111369">
    <property type="entry name" value="HlyD-like secretion proteins"/>
    <property type="match status" value="1"/>
</dbReference>
<evidence type="ECO:0000313" key="8">
    <source>
        <dbReference type="EMBL" id="AXC10182.1"/>
    </source>
</evidence>
<feature type="domain" description="Multidrug resistance protein MdtA-like barrel-sandwich hybrid" evidence="5">
    <location>
        <begin position="69"/>
        <end position="201"/>
    </location>
</feature>
<dbReference type="InterPro" id="IPR058625">
    <property type="entry name" value="MdtA-like_BSH"/>
</dbReference>
<dbReference type="NCBIfam" id="TIGR01730">
    <property type="entry name" value="RND_mfp"/>
    <property type="match status" value="1"/>
</dbReference>
<protein>
    <submittedName>
        <fullName evidence="8">Putative Co/Zn/Cd efflux system membrane fusion protein</fullName>
    </submittedName>
</protein>
<dbReference type="Pfam" id="PF25917">
    <property type="entry name" value="BSH_RND"/>
    <property type="match status" value="1"/>
</dbReference>
<comment type="similarity">
    <text evidence="2">Belongs to the membrane fusion protein (MFP) (TC 8.A.1) family.</text>
</comment>
<evidence type="ECO:0000256" key="1">
    <source>
        <dbReference type="ARBA" id="ARBA00004196"/>
    </source>
</evidence>
<dbReference type="EMBL" id="CP030840">
    <property type="protein sequence ID" value="AXC10182.1"/>
    <property type="molecule type" value="Genomic_DNA"/>
</dbReference>
<dbReference type="PANTHER" id="PTHR30469">
    <property type="entry name" value="MULTIDRUG RESISTANCE PROTEIN MDTA"/>
    <property type="match status" value="1"/>
</dbReference>
<evidence type="ECO:0000313" key="9">
    <source>
        <dbReference type="Proteomes" id="UP000253606"/>
    </source>
</evidence>
<organism evidence="8 9">
    <name type="scientific">Acidisarcina polymorpha</name>
    <dbReference type="NCBI Taxonomy" id="2211140"/>
    <lineage>
        <taxon>Bacteria</taxon>
        <taxon>Pseudomonadati</taxon>
        <taxon>Acidobacteriota</taxon>
        <taxon>Terriglobia</taxon>
        <taxon>Terriglobales</taxon>
        <taxon>Acidobacteriaceae</taxon>
        <taxon>Acidisarcina</taxon>
    </lineage>
</organism>
<dbReference type="InterPro" id="IPR058627">
    <property type="entry name" value="MdtA-like_C"/>
</dbReference>
<dbReference type="InterPro" id="IPR058624">
    <property type="entry name" value="MdtA-like_HH"/>
</dbReference>
<gene>
    <name evidence="8" type="ORF">ACPOL_0823</name>
</gene>
<dbReference type="GO" id="GO:0015562">
    <property type="term" value="F:efflux transmembrane transporter activity"/>
    <property type="evidence" value="ECO:0007669"/>
    <property type="project" value="TreeGrafter"/>
</dbReference>
<sequence length="377" mass="40429">MLWFLVIPALLCVFGLISLRGRLHSDKVLAAKTQASTATPVDVIQANQGEATDEIALPATLQAYDESPVYARTSGYIRKWYVDIGQHVKSGQLLAVIDAPEVDQQLLHARAMLSQSQANLTLASITAKRYQELIKDNSVAQQQVDQNDQNLAAQQATVAAASADVSNLEQQQIYEKVVAPFDGVITERHTDTGDLINSGNSGAGAELFRVSKTSTMRIFIPVPEGCSQQIHDGMHVNVELTELPGQRFDGQITRSTRAINVSSRTLLVEVDISNPTGKLMPGAYGQVHIKLAVPNRPLLVPAGAILFQSAGPQIAVVNAEHKVELHKVTIGNDFGNTVEITGGITAQDAIIANPPDYLVNGMPVSVQKSGDSTKGQA</sequence>
<dbReference type="Pfam" id="PF25954">
    <property type="entry name" value="Beta-barrel_RND_2"/>
    <property type="match status" value="1"/>
</dbReference>
<dbReference type="Pfam" id="PF25876">
    <property type="entry name" value="HH_MFP_RND"/>
    <property type="match status" value="1"/>
</dbReference>
<dbReference type="FunFam" id="2.40.30.170:FF:000010">
    <property type="entry name" value="Efflux RND transporter periplasmic adaptor subunit"/>
    <property type="match status" value="1"/>
</dbReference>
<dbReference type="Gene3D" id="2.40.30.170">
    <property type="match status" value="1"/>
</dbReference>
<name>A0A2Z5FU12_9BACT</name>
<evidence type="ECO:0000259" key="5">
    <source>
        <dbReference type="Pfam" id="PF25917"/>
    </source>
</evidence>
<proteinExistence type="inferred from homology"/>
<dbReference type="GO" id="GO:1990281">
    <property type="term" value="C:efflux pump complex"/>
    <property type="evidence" value="ECO:0007669"/>
    <property type="project" value="TreeGrafter"/>
</dbReference>
<feature type="domain" description="CusB-like beta-barrel" evidence="6">
    <location>
        <begin position="221"/>
        <end position="290"/>
    </location>
</feature>
<keyword evidence="9" id="KW-1185">Reference proteome</keyword>
<evidence type="ECO:0000259" key="6">
    <source>
        <dbReference type="Pfam" id="PF25954"/>
    </source>
</evidence>
<evidence type="ECO:0000256" key="2">
    <source>
        <dbReference type="ARBA" id="ARBA00009477"/>
    </source>
</evidence>
<dbReference type="InterPro" id="IPR058792">
    <property type="entry name" value="Beta-barrel_RND_2"/>
</dbReference>
<dbReference type="Gene3D" id="2.40.50.100">
    <property type="match status" value="1"/>
</dbReference>
<comment type="subcellular location">
    <subcellularLocation>
        <location evidence="1">Cell envelope</location>
    </subcellularLocation>
</comment>
<dbReference type="AlphaFoldDB" id="A0A2Z5FU12"/>
<dbReference type="InterPro" id="IPR006143">
    <property type="entry name" value="RND_pump_MFP"/>
</dbReference>
<dbReference type="Gene3D" id="1.10.287.470">
    <property type="entry name" value="Helix hairpin bin"/>
    <property type="match status" value="1"/>
</dbReference>
<dbReference type="Gene3D" id="2.40.420.20">
    <property type="match status" value="1"/>
</dbReference>
<dbReference type="KEGG" id="abas:ACPOL_0823"/>
<reference evidence="8 9" key="1">
    <citation type="journal article" date="2018" name="Front. Microbiol.">
        <title>Hydrolytic Capabilities as a Key to Environmental Success: Chitinolytic and Cellulolytic Acidobacteria From Acidic Sub-arctic Soils and Boreal Peatlands.</title>
        <authorList>
            <person name="Belova S.E."/>
            <person name="Ravin N.V."/>
            <person name="Pankratov T.A."/>
            <person name="Rakitin A.L."/>
            <person name="Ivanova A.A."/>
            <person name="Beletsky A.V."/>
            <person name="Mardanov A.V."/>
            <person name="Sinninghe Damste J.S."/>
            <person name="Dedysh S.N."/>
        </authorList>
    </citation>
    <scope>NUCLEOTIDE SEQUENCE [LARGE SCALE GENOMIC DNA]</scope>
    <source>
        <strain evidence="8 9">SBC82</strain>
    </source>
</reference>